<dbReference type="Pfam" id="PF12898">
    <property type="entry name" value="Stc1"/>
    <property type="match status" value="1"/>
</dbReference>
<protein>
    <submittedName>
        <fullName evidence="3">Stc1 domain-containing protein</fullName>
    </submittedName>
</protein>
<sequence>MATARDNAIPKKLWCYMAEHWEVQEKFSKNQKAKFQNAQRRSRLPLNNPAIKALNMVCQVHSGQPVTEFKCHGPCSLYKNRDKFSKNQRRNKLRWCIQCCEWRKQFDIGDIPVAHPNEDLSQTDVGGNLARAQDEKALFDKLAFDFELDENVGDDDLGGADDMDSDSEDADSSVAPAVFNGWSDSDDDEYDDEVLPAKSVARGKSTTADVSQRLGDLSLRTSCSNATTRGPSAQASVTTRVTENTSTRQLSPGVTSAGNGASFKQSISSVTTSRNGQANAPAFAGCTPGFVPPHLQAARSGNGGYASPSGTPSVISSDSRAGITNASVYTSQASSKALPASKSLGGQTSTGVTTDTSNSRNVIRRRPDRNGWARPDMRRNFDKQTQFATSRADYIETHESGSEDEV</sequence>
<feature type="compositionally biased region" description="Polar residues" evidence="1">
    <location>
        <begin position="345"/>
        <end position="361"/>
    </location>
</feature>
<proteinExistence type="predicted"/>
<evidence type="ECO:0000259" key="2">
    <source>
        <dbReference type="Pfam" id="PF12898"/>
    </source>
</evidence>
<organism evidence="3 4">
    <name type="scientific">Apiospora arundinis</name>
    <dbReference type="NCBI Taxonomy" id="335852"/>
    <lineage>
        <taxon>Eukaryota</taxon>
        <taxon>Fungi</taxon>
        <taxon>Dikarya</taxon>
        <taxon>Ascomycota</taxon>
        <taxon>Pezizomycotina</taxon>
        <taxon>Sordariomycetes</taxon>
        <taxon>Xylariomycetidae</taxon>
        <taxon>Amphisphaeriales</taxon>
        <taxon>Apiosporaceae</taxon>
        <taxon>Apiospora</taxon>
    </lineage>
</organism>
<name>A0ABR2IGQ6_9PEZI</name>
<dbReference type="Proteomes" id="UP001390339">
    <property type="component" value="Unassembled WGS sequence"/>
</dbReference>
<evidence type="ECO:0000313" key="4">
    <source>
        <dbReference type="Proteomes" id="UP001390339"/>
    </source>
</evidence>
<feature type="region of interest" description="Disordered" evidence="1">
    <location>
        <begin position="221"/>
        <end position="261"/>
    </location>
</feature>
<reference evidence="3 4" key="1">
    <citation type="journal article" date="2024" name="IMA Fungus">
        <title>Apiospora arundinis, a panoply of carbohydrate-active enzymes and secondary metabolites.</title>
        <authorList>
            <person name="Sorensen T."/>
            <person name="Petersen C."/>
            <person name="Muurmann A.T."/>
            <person name="Christiansen J.V."/>
            <person name="Brundto M.L."/>
            <person name="Overgaard C.K."/>
            <person name="Boysen A.T."/>
            <person name="Wollenberg R.D."/>
            <person name="Larsen T.O."/>
            <person name="Sorensen J.L."/>
            <person name="Nielsen K.L."/>
            <person name="Sondergaard T.E."/>
        </authorList>
    </citation>
    <scope>NUCLEOTIDE SEQUENCE [LARGE SCALE GENOMIC DNA]</scope>
    <source>
        <strain evidence="3 4">AAU 773</strain>
    </source>
</reference>
<feature type="domain" description="Stc1" evidence="2">
    <location>
        <begin position="15"/>
        <end position="100"/>
    </location>
</feature>
<keyword evidence="4" id="KW-1185">Reference proteome</keyword>
<feature type="compositionally biased region" description="Polar residues" evidence="1">
    <location>
        <begin position="308"/>
        <end position="330"/>
    </location>
</feature>
<feature type="region of interest" description="Disordered" evidence="1">
    <location>
        <begin position="153"/>
        <end position="191"/>
    </location>
</feature>
<feature type="compositionally biased region" description="Acidic residues" evidence="1">
    <location>
        <begin position="153"/>
        <end position="171"/>
    </location>
</feature>
<comment type="caution">
    <text evidence="3">The sequence shown here is derived from an EMBL/GenBank/DDBJ whole genome shotgun (WGS) entry which is preliminary data.</text>
</comment>
<dbReference type="EMBL" id="JAPCWZ010000005">
    <property type="protein sequence ID" value="KAK8862468.1"/>
    <property type="molecule type" value="Genomic_DNA"/>
</dbReference>
<gene>
    <name evidence="3" type="ORF">PGQ11_008703</name>
</gene>
<feature type="compositionally biased region" description="Low complexity" evidence="1">
    <location>
        <begin position="331"/>
        <end position="344"/>
    </location>
</feature>
<feature type="region of interest" description="Disordered" evidence="1">
    <location>
        <begin position="294"/>
        <end position="406"/>
    </location>
</feature>
<feature type="compositionally biased region" description="Basic and acidic residues" evidence="1">
    <location>
        <begin position="393"/>
        <end position="406"/>
    </location>
</feature>
<dbReference type="InterPro" id="IPR024630">
    <property type="entry name" value="Stc1"/>
</dbReference>
<evidence type="ECO:0000256" key="1">
    <source>
        <dbReference type="SAM" id="MobiDB-lite"/>
    </source>
</evidence>
<evidence type="ECO:0000313" key="3">
    <source>
        <dbReference type="EMBL" id="KAK8862468.1"/>
    </source>
</evidence>
<feature type="compositionally biased region" description="Basic and acidic residues" evidence="1">
    <location>
        <begin position="368"/>
        <end position="382"/>
    </location>
</feature>
<accession>A0ABR2IGQ6</accession>